<reference evidence="1" key="1">
    <citation type="submission" date="2014-09" db="EMBL/GenBank/DDBJ databases">
        <authorList>
            <person name="Magalhaes I.L.F."/>
            <person name="Oliveira U."/>
            <person name="Santos F.R."/>
            <person name="Vidigal T.H.D.A."/>
            <person name="Brescovit A.D."/>
            <person name="Santos A.J."/>
        </authorList>
    </citation>
    <scope>NUCLEOTIDE SEQUENCE</scope>
    <source>
        <tissue evidence="1">Shoot tissue taken approximately 20 cm above the soil surface</tissue>
    </source>
</reference>
<evidence type="ECO:0000313" key="1">
    <source>
        <dbReference type="EMBL" id="JAD32784.1"/>
    </source>
</evidence>
<organism evidence="1">
    <name type="scientific">Arundo donax</name>
    <name type="common">Giant reed</name>
    <name type="synonym">Donax arundinaceus</name>
    <dbReference type="NCBI Taxonomy" id="35708"/>
    <lineage>
        <taxon>Eukaryota</taxon>
        <taxon>Viridiplantae</taxon>
        <taxon>Streptophyta</taxon>
        <taxon>Embryophyta</taxon>
        <taxon>Tracheophyta</taxon>
        <taxon>Spermatophyta</taxon>
        <taxon>Magnoliopsida</taxon>
        <taxon>Liliopsida</taxon>
        <taxon>Poales</taxon>
        <taxon>Poaceae</taxon>
        <taxon>PACMAD clade</taxon>
        <taxon>Arundinoideae</taxon>
        <taxon>Arundineae</taxon>
        <taxon>Arundo</taxon>
    </lineage>
</organism>
<reference evidence="1" key="2">
    <citation type="journal article" date="2015" name="Data Brief">
        <title>Shoot transcriptome of the giant reed, Arundo donax.</title>
        <authorList>
            <person name="Barrero R.A."/>
            <person name="Guerrero F.D."/>
            <person name="Moolhuijzen P."/>
            <person name="Goolsby J.A."/>
            <person name="Tidwell J."/>
            <person name="Bellgard S.E."/>
            <person name="Bellgard M.I."/>
        </authorList>
    </citation>
    <scope>NUCLEOTIDE SEQUENCE</scope>
    <source>
        <tissue evidence="1">Shoot tissue taken approximately 20 cm above the soil surface</tissue>
    </source>
</reference>
<protein>
    <submittedName>
        <fullName evidence="1">Uncharacterized protein</fullName>
    </submittedName>
</protein>
<accession>A0A0A8Z041</accession>
<dbReference type="AlphaFoldDB" id="A0A0A8Z041"/>
<proteinExistence type="predicted"/>
<sequence>MMYGVWCKCTLSTLKKTRRRSGQKISHGWCSGIKTCLRNLRVYHQLEFVITPYHFCLGLNLSESGPTYIILLIKMKLKHK</sequence>
<name>A0A0A8Z041_ARUDO</name>
<dbReference type="EMBL" id="GBRH01265111">
    <property type="protein sequence ID" value="JAD32784.1"/>
    <property type="molecule type" value="Transcribed_RNA"/>
</dbReference>